<feature type="compositionally biased region" description="Low complexity" evidence="1">
    <location>
        <begin position="1105"/>
        <end position="1117"/>
    </location>
</feature>
<feature type="compositionally biased region" description="Basic and acidic residues" evidence="1">
    <location>
        <begin position="100"/>
        <end position="113"/>
    </location>
</feature>
<feature type="region of interest" description="Disordered" evidence="1">
    <location>
        <begin position="284"/>
        <end position="329"/>
    </location>
</feature>
<feature type="compositionally biased region" description="Basic residues" evidence="1">
    <location>
        <begin position="585"/>
        <end position="595"/>
    </location>
</feature>
<dbReference type="Proteomes" id="UP000027222">
    <property type="component" value="Unassembled WGS sequence"/>
</dbReference>
<dbReference type="EMBL" id="KL142372">
    <property type="protein sequence ID" value="KDR79796.1"/>
    <property type="molecule type" value="Genomic_DNA"/>
</dbReference>
<dbReference type="OrthoDB" id="3228777at2759"/>
<feature type="compositionally biased region" description="Polar residues" evidence="1">
    <location>
        <begin position="1064"/>
        <end position="1083"/>
    </location>
</feature>
<protein>
    <submittedName>
        <fullName evidence="2">Uncharacterized protein</fullName>
    </submittedName>
</protein>
<evidence type="ECO:0000256" key="1">
    <source>
        <dbReference type="SAM" id="MobiDB-lite"/>
    </source>
</evidence>
<gene>
    <name evidence="2" type="ORF">GALMADRAFT_1164254</name>
</gene>
<feature type="region of interest" description="Disordered" evidence="1">
    <location>
        <begin position="577"/>
        <end position="612"/>
    </location>
</feature>
<feature type="compositionally biased region" description="Low complexity" evidence="1">
    <location>
        <begin position="638"/>
        <end position="662"/>
    </location>
</feature>
<dbReference type="HOGENOM" id="CLU_258778_0_0_1"/>
<dbReference type="STRING" id="685588.A0A067T9H9"/>
<feature type="compositionally biased region" description="Polar residues" evidence="1">
    <location>
        <begin position="1009"/>
        <end position="1020"/>
    </location>
</feature>
<feature type="compositionally biased region" description="Polar residues" evidence="1">
    <location>
        <begin position="515"/>
        <end position="534"/>
    </location>
</feature>
<feature type="region of interest" description="Disordered" evidence="1">
    <location>
        <begin position="1009"/>
        <end position="1083"/>
    </location>
</feature>
<feature type="compositionally biased region" description="Basic and acidic residues" evidence="1">
    <location>
        <begin position="47"/>
        <end position="61"/>
    </location>
</feature>
<keyword evidence="3" id="KW-1185">Reference proteome</keyword>
<feature type="compositionally biased region" description="Polar residues" evidence="1">
    <location>
        <begin position="115"/>
        <end position="125"/>
    </location>
</feature>
<feature type="compositionally biased region" description="Low complexity" evidence="1">
    <location>
        <begin position="288"/>
        <end position="307"/>
    </location>
</feature>
<feature type="region of interest" description="Disordered" evidence="1">
    <location>
        <begin position="449"/>
        <end position="488"/>
    </location>
</feature>
<evidence type="ECO:0000313" key="2">
    <source>
        <dbReference type="EMBL" id="KDR79796.1"/>
    </source>
</evidence>
<organism evidence="2 3">
    <name type="scientific">Galerina marginata (strain CBS 339.88)</name>
    <dbReference type="NCBI Taxonomy" id="685588"/>
    <lineage>
        <taxon>Eukaryota</taxon>
        <taxon>Fungi</taxon>
        <taxon>Dikarya</taxon>
        <taxon>Basidiomycota</taxon>
        <taxon>Agaricomycotina</taxon>
        <taxon>Agaricomycetes</taxon>
        <taxon>Agaricomycetidae</taxon>
        <taxon>Agaricales</taxon>
        <taxon>Agaricineae</taxon>
        <taxon>Strophariaceae</taxon>
        <taxon>Galerina</taxon>
    </lineage>
</organism>
<evidence type="ECO:0000313" key="3">
    <source>
        <dbReference type="Proteomes" id="UP000027222"/>
    </source>
</evidence>
<feature type="region of interest" description="Disordered" evidence="1">
    <location>
        <begin position="1101"/>
        <end position="1120"/>
    </location>
</feature>
<feature type="region of interest" description="Disordered" evidence="1">
    <location>
        <begin position="738"/>
        <end position="779"/>
    </location>
</feature>
<feature type="region of interest" description="Disordered" evidence="1">
    <location>
        <begin position="1"/>
        <end position="153"/>
    </location>
</feature>
<accession>A0A067T9H9</accession>
<sequence length="1327" mass="144787">MATQTAPNPPFARLRGGFGFSSRSRESKTKSGNNEDWYIPYNGPYEAPREPVRRPKARDSWGDPVEDYDEDDSMLADRELHIRYGGHNDFNTRGSGGGRPVEEERKGRSRDRTFSVISGRTTSSGAVDPNRASLTRRRSTVSSGNPPPVPSYISLDAVGGVGESPMPAVRSKDANRISFASIFNFGGRAASVLSLDRNHSLRKSTHLSRSSAAEKEGPYARFESPTPPRQSSSSESKRPSGVNDAQLLHQADKMSMTATDEDYYNSYYSTLLNKSNDAKRYLQQPNYQPQSPSSSGGSRSSLQPGSREGAGVSRQNSTSTGSGHPYAYVFPQTEIPEPPRTAPLIPTPRIALSPGNTNPPRLTFTTPVQTAGPSSADAAHSAFPPRSAGVKALKNSISTPNLRNQTISVADKNNAPNFVFPKGKDRWLSAETWCDALLFPRPRLKLKHEPMDGPIMESSGRIVSPPGTPLTEDFATQQQQQQQREPGIASRVLAHSRSLVDLNNGRSKTQDIQHSHASTSKDPQTSRAGAQVSTLRPPRPKSFAQDDLALPSPAPSLAHVLREGQLLDSQRREWQMQAANSWGNKRARSLSRTRTKSLTQKGRQGKHQHQSSMEYIAARACLGAQPLTPTIGPPRLNMSFSEGTTTTSSGRMSHSHSNSLAKSLDKSSKSHSRNHSRNNSWSKSAMKVAKSTVICGYPVTDSTTSLNPGRNKAPDLEGALKGNETRVIRLADPAHIPVDRGQRVHPPQYLTQRHTPSPAESRLSDSKVGIALGTPPEEDLDYIPNHPYAQGGLSFSSAPGPSSLEHQRHVEYAGPHPSVNLGLKAPPISEIIARHKLPPHMVLHPYAQPSQRDSYLDANGLIGQFRSEDGTPNPSKMWAQLSPGVIREILPGDLKYSPLLPDTASSSSPNRQTIIINDIVGVGETLVNAEVRAAQEQQRTLQLEHDQAEEFKGLHLPEFGASSRRHGVQFDLSQPLDLEDMQHSSEPSANASSHLEYLSTPAVDRAQSISPAATSDSSPQRSPPPLGSPNDLDSFQDLFYRPGPHVIGRTPTEAALPETPSPPNRSSTPWDLNMPNRRTGSSLTSLARQLSDEFEQLALERERTSSQYSQSPTSSYRNATPAKRLPEGALQFVFEEMPQSRSPEHEGLPAPIHAFKPSETLPEDIQSSRASSYIENADDDDPTAVFRVGMVESVSTPPALSSDHHVSFEQTAFVHNRSEKAKEAEDVDERVVSGLQPPTEATRSSYMTTSTVSRMSGLSDFPAPPKDDYHPPKHMSVLSSYFDEVLTLSESRSHPLPPPVPQAAHQVTFGSNQNANDVARTLSSQPF</sequence>
<feature type="region of interest" description="Disordered" evidence="1">
    <location>
        <begin position="626"/>
        <end position="685"/>
    </location>
</feature>
<feature type="compositionally biased region" description="Polar residues" evidence="1">
    <location>
        <begin position="313"/>
        <end position="322"/>
    </location>
</feature>
<feature type="region of interest" description="Disordered" evidence="1">
    <location>
        <begin position="501"/>
        <end position="551"/>
    </location>
</feature>
<name>A0A067T9H9_GALM3</name>
<reference evidence="3" key="1">
    <citation type="journal article" date="2014" name="Proc. Natl. Acad. Sci. U.S.A.">
        <title>Extensive sampling of basidiomycete genomes demonstrates inadequacy of the white-rot/brown-rot paradigm for wood decay fungi.</title>
        <authorList>
            <person name="Riley R."/>
            <person name="Salamov A.A."/>
            <person name="Brown D.W."/>
            <person name="Nagy L.G."/>
            <person name="Floudas D."/>
            <person name="Held B.W."/>
            <person name="Levasseur A."/>
            <person name="Lombard V."/>
            <person name="Morin E."/>
            <person name="Otillar R."/>
            <person name="Lindquist E.A."/>
            <person name="Sun H."/>
            <person name="LaButti K.M."/>
            <person name="Schmutz J."/>
            <person name="Jabbour D."/>
            <person name="Luo H."/>
            <person name="Baker S.E."/>
            <person name="Pisabarro A.G."/>
            <person name="Walton J.D."/>
            <person name="Blanchette R.A."/>
            <person name="Henrissat B."/>
            <person name="Martin F."/>
            <person name="Cullen D."/>
            <person name="Hibbett D.S."/>
            <person name="Grigoriev I.V."/>
        </authorList>
    </citation>
    <scope>NUCLEOTIDE SEQUENCE [LARGE SCALE GENOMIC DNA]</scope>
    <source>
        <strain evidence="3">CBS 339.88</strain>
    </source>
</reference>
<feature type="compositionally biased region" description="Acidic residues" evidence="1">
    <location>
        <begin position="64"/>
        <end position="74"/>
    </location>
</feature>
<proteinExistence type="predicted"/>
<feature type="region of interest" description="Disordered" evidence="1">
    <location>
        <begin position="200"/>
        <end position="250"/>
    </location>
</feature>